<dbReference type="GO" id="GO:0006310">
    <property type="term" value="P:DNA recombination"/>
    <property type="evidence" value="ECO:0007669"/>
    <property type="project" value="UniProtKB-KW"/>
</dbReference>
<keyword evidence="1" id="KW-0233">DNA recombination</keyword>
<evidence type="ECO:0000259" key="2">
    <source>
        <dbReference type="PROSITE" id="PS51898"/>
    </source>
</evidence>
<dbReference type="InterPro" id="IPR011010">
    <property type="entry name" value="DNA_brk_join_enz"/>
</dbReference>
<organism evidence="3">
    <name type="scientific">uncultured prokaryote</name>
    <dbReference type="NCBI Taxonomy" id="198431"/>
    <lineage>
        <taxon>unclassified sequences</taxon>
        <taxon>environmental samples</taxon>
    </lineage>
</organism>
<accession>H5S973</accession>
<dbReference type="AlphaFoldDB" id="H5S973"/>
<dbReference type="InterPro" id="IPR013762">
    <property type="entry name" value="Integrase-like_cat_sf"/>
</dbReference>
<reference evidence="3" key="2">
    <citation type="journal article" date="2012" name="PLoS ONE">
        <title>A Deeply Branching Thermophilic Bacterium with an Ancient Acetyl-CoA Pathway Dominates a Subsurface Ecosystem.</title>
        <authorList>
            <person name="Takami H."/>
            <person name="Noguchi H."/>
            <person name="Takaki Y."/>
            <person name="Uchiyama I."/>
            <person name="Toyoda A."/>
            <person name="Nishi S."/>
            <person name="Chee G.-J."/>
            <person name="Arai W."/>
            <person name="Nunoura T."/>
            <person name="Itoh T."/>
            <person name="Hattori M."/>
            <person name="Takai K."/>
        </authorList>
    </citation>
    <scope>NUCLEOTIDE SEQUENCE</scope>
</reference>
<dbReference type="GO" id="GO:0015074">
    <property type="term" value="P:DNA integration"/>
    <property type="evidence" value="ECO:0007669"/>
    <property type="project" value="InterPro"/>
</dbReference>
<protein>
    <submittedName>
        <fullName evidence="3">Hypothetical conserved protein</fullName>
    </submittedName>
</protein>
<dbReference type="PROSITE" id="PS51898">
    <property type="entry name" value="TYR_RECOMBINASE"/>
    <property type="match status" value="1"/>
</dbReference>
<sequence length="80" mass="9218">MLDVIMKKYGQKAGLPKDKQHFHCLKHSIATHLLETTNDIMFVKDWLGHKNIQNTLVYAQLTNKARDEQARKAFAALKIV</sequence>
<gene>
    <name evidence="3" type="ORF">HGMM_F03A04C32</name>
</gene>
<dbReference type="GO" id="GO:0003677">
    <property type="term" value="F:DNA binding"/>
    <property type="evidence" value="ECO:0007669"/>
    <property type="project" value="InterPro"/>
</dbReference>
<dbReference type="InterPro" id="IPR002104">
    <property type="entry name" value="Integrase_catalytic"/>
</dbReference>
<proteinExistence type="predicted"/>
<dbReference type="Gene3D" id="1.10.443.10">
    <property type="entry name" value="Intergrase catalytic core"/>
    <property type="match status" value="1"/>
</dbReference>
<name>H5S973_9ZZZZ</name>
<reference evidence="3" key="1">
    <citation type="journal article" date="2005" name="Environ. Microbiol.">
        <title>Genetic and functional properties of uncultivated thermophilic crenarchaeotes from a subsurface gold mine as revealed by analysis of genome fragments.</title>
        <authorList>
            <person name="Nunoura T."/>
            <person name="Hirayama H."/>
            <person name="Takami H."/>
            <person name="Oida H."/>
            <person name="Nishi S."/>
            <person name="Shimamura S."/>
            <person name="Suzuki Y."/>
            <person name="Inagaki F."/>
            <person name="Takai K."/>
            <person name="Nealson K.H."/>
            <person name="Horikoshi K."/>
        </authorList>
    </citation>
    <scope>NUCLEOTIDE SEQUENCE</scope>
</reference>
<evidence type="ECO:0000313" key="3">
    <source>
        <dbReference type="EMBL" id="BAL52709.1"/>
    </source>
</evidence>
<feature type="domain" description="Tyr recombinase" evidence="2">
    <location>
        <begin position="1"/>
        <end position="71"/>
    </location>
</feature>
<dbReference type="SUPFAM" id="SSF56349">
    <property type="entry name" value="DNA breaking-rejoining enzymes"/>
    <property type="match status" value="1"/>
</dbReference>
<dbReference type="EMBL" id="AP011637">
    <property type="protein sequence ID" value="BAL52709.1"/>
    <property type="molecule type" value="Genomic_DNA"/>
</dbReference>
<evidence type="ECO:0000256" key="1">
    <source>
        <dbReference type="ARBA" id="ARBA00023172"/>
    </source>
</evidence>
<dbReference type="Pfam" id="PF00589">
    <property type="entry name" value="Phage_integrase"/>
    <property type="match status" value="1"/>
</dbReference>